<feature type="compositionally biased region" description="Basic and acidic residues" evidence="1">
    <location>
        <begin position="56"/>
        <end position="65"/>
    </location>
</feature>
<dbReference type="HOGENOM" id="CLU_795176_0_0_1"/>
<dbReference type="EMBL" id="AAZO01007306">
    <property type="status" value="NOT_ANNOTATED_CDS"/>
    <property type="molecule type" value="Genomic_DNA"/>
</dbReference>
<organism>
    <name type="scientific">Pediculus humanus subsp. corporis</name>
    <name type="common">Body louse</name>
    <dbReference type="NCBI Taxonomy" id="121224"/>
    <lineage>
        <taxon>Eukaryota</taxon>
        <taxon>Metazoa</taxon>
        <taxon>Ecdysozoa</taxon>
        <taxon>Arthropoda</taxon>
        <taxon>Hexapoda</taxon>
        <taxon>Insecta</taxon>
        <taxon>Pterygota</taxon>
        <taxon>Neoptera</taxon>
        <taxon>Paraneoptera</taxon>
        <taxon>Psocodea</taxon>
        <taxon>Troctomorpha</taxon>
        <taxon>Phthiraptera</taxon>
        <taxon>Anoplura</taxon>
        <taxon>Pediculidae</taxon>
        <taxon>Pediculus</taxon>
    </lineage>
</organism>
<feature type="compositionally biased region" description="Low complexity" evidence="1">
    <location>
        <begin position="229"/>
        <end position="238"/>
    </location>
</feature>
<feature type="region of interest" description="Disordered" evidence="1">
    <location>
        <begin position="251"/>
        <end position="278"/>
    </location>
</feature>
<dbReference type="VEuPathDB" id="VectorBase:PHUM599070"/>
<evidence type="ECO:0000313" key="2">
    <source>
        <dbReference type="EMBL" id="EEB19987.1"/>
    </source>
</evidence>
<keyword evidence="4" id="KW-1185">Reference proteome</keyword>
<feature type="compositionally biased region" description="Polar residues" evidence="1">
    <location>
        <begin position="259"/>
        <end position="270"/>
    </location>
</feature>
<dbReference type="eggNOG" id="ENOG502QQYV">
    <property type="taxonomic scope" value="Eukaryota"/>
</dbReference>
<dbReference type="OMA" id="NSHRMND"/>
<feature type="region of interest" description="Disordered" evidence="1">
    <location>
        <begin position="207"/>
        <end position="239"/>
    </location>
</feature>
<proteinExistence type="predicted"/>
<reference evidence="2" key="1">
    <citation type="submission" date="2007-04" db="EMBL/GenBank/DDBJ databases">
        <title>Annotation of Pediculus humanus corporis strain USDA.</title>
        <authorList>
            <person name="Kirkness E."/>
            <person name="Hannick L."/>
            <person name="Hass B."/>
            <person name="Bruggner R."/>
            <person name="Lawson D."/>
            <person name="Bidwell S."/>
            <person name="Joardar V."/>
            <person name="Caler E."/>
            <person name="Walenz B."/>
            <person name="Inman J."/>
            <person name="Schobel S."/>
            <person name="Galinsky K."/>
            <person name="Amedeo P."/>
            <person name="Strausberg R."/>
        </authorList>
    </citation>
    <scope>NUCLEOTIDE SEQUENCE</scope>
    <source>
        <strain evidence="2">USDA</strain>
    </source>
</reference>
<dbReference type="EMBL" id="DS235881">
    <property type="protein sequence ID" value="EEB19987.1"/>
    <property type="molecule type" value="Genomic_DNA"/>
</dbReference>
<gene>
    <name evidence="3" type="primary">8236866</name>
    <name evidence="2" type="ORF">Phum_PHUM599070</name>
</gene>
<dbReference type="OrthoDB" id="6431454at2759"/>
<dbReference type="InParanoid" id="E0W2Y1"/>
<feature type="compositionally biased region" description="Polar residues" evidence="1">
    <location>
        <begin position="83"/>
        <end position="98"/>
    </location>
</feature>
<reference evidence="2" key="2">
    <citation type="submission" date="2007-04" db="EMBL/GenBank/DDBJ databases">
        <title>The genome of the human body louse.</title>
        <authorList>
            <consortium name="The Human Body Louse Genome Consortium"/>
            <person name="Kirkness E."/>
            <person name="Walenz B."/>
            <person name="Hass B."/>
            <person name="Bruggner R."/>
            <person name="Strausberg R."/>
        </authorList>
    </citation>
    <scope>NUCLEOTIDE SEQUENCE</scope>
    <source>
        <strain evidence="2">USDA</strain>
    </source>
</reference>
<dbReference type="CTD" id="8236866"/>
<dbReference type="GeneID" id="8236866"/>
<evidence type="ECO:0000313" key="3">
    <source>
        <dbReference type="EnsemblMetazoa" id="PHUM599070-PA"/>
    </source>
</evidence>
<evidence type="ECO:0000313" key="4">
    <source>
        <dbReference type="Proteomes" id="UP000009046"/>
    </source>
</evidence>
<dbReference type="RefSeq" id="XP_002432725.1">
    <property type="nucleotide sequence ID" value="XM_002432680.1"/>
</dbReference>
<dbReference type="AlphaFoldDB" id="E0W2Y1"/>
<accession>E0W2Y1</accession>
<dbReference type="Proteomes" id="UP000009046">
    <property type="component" value="Unassembled WGS sequence"/>
</dbReference>
<sequence length="313" mass="34409">MVFAPPENELQKGGTGERVMSEHQLRVQRSLQKLNIPDWYKSSAVSQTPQGFLLKRNSDSKKENQRWPGLGSKTTSLSSLGSAQQTAIKSPTSHVMSPSPTPHLFTRWSTSRLSSGLNSSSTSPSGSLRSSFNYRQPYLGWRSQERLTRPRTPAERLAAGLLPLQKQQHASSTNSQSSINLNLSEVRTSIKEVTSAIVHYVSGVQENGSKEGLRSSYQSGTSPPDSSPRRQSSPRGSSGKLCWVESSFVGSKPLDQPETPLSLTETSSIKPGTRAGNDLYLDLTPHKSTTESNPTTCLNSHRMNDVMYMFSFF</sequence>
<feature type="region of interest" description="Disordered" evidence="1">
    <location>
        <begin position="1"/>
        <end position="21"/>
    </location>
</feature>
<dbReference type="EnsemblMetazoa" id="PHUM599070-RA">
    <property type="protein sequence ID" value="PHUM599070-PA"/>
    <property type="gene ID" value="PHUM599070"/>
</dbReference>
<evidence type="ECO:0000256" key="1">
    <source>
        <dbReference type="SAM" id="MobiDB-lite"/>
    </source>
</evidence>
<feature type="compositionally biased region" description="Low complexity" evidence="1">
    <location>
        <begin position="69"/>
        <end position="82"/>
    </location>
</feature>
<reference evidence="3" key="3">
    <citation type="submission" date="2020-05" db="UniProtKB">
        <authorList>
            <consortium name="EnsemblMetazoa"/>
        </authorList>
    </citation>
    <scope>IDENTIFICATION</scope>
    <source>
        <strain evidence="3">USDA</strain>
    </source>
</reference>
<feature type="region of interest" description="Disordered" evidence="1">
    <location>
        <begin position="50"/>
        <end position="101"/>
    </location>
</feature>
<name>E0W2Y1_PEDHC</name>
<dbReference type="KEGG" id="phu:Phum_PHUM599070"/>
<protein>
    <submittedName>
        <fullName evidence="2 3">Uncharacterized protein</fullName>
    </submittedName>
</protein>